<dbReference type="Proteomes" id="UP000309215">
    <property type="component" value="Unassembled WGS sequence"/>
</dbReference>
<gene>
    <name evidence="1" type="ORF">E8A74_45965</name>
</gene>
<name>A0A4U1IQ67_9BACT</name>
<proteinExistence type="predicted"/>
<dbReference type="RefSeq" id="WP_136935528.1">
    <property type="nucleotide sequence ID" value="NZ_SSMQ01000090.1"/>
</dbReference>
<comment type="caution">
    <text evidence="1">The sequence shown here is derived from an EMBL/GenBank/DDBJ whole genome shotgun (WGS) entry which is preliminary data.</text>
</comment>
<organism evidence="1 2">
    <name type="scientific">Polyangium fumosum</name>
    <dbReference type="NCBI Taxonomy" id="889272"/>
    <lineage>
        <taxon>Bacteria</taxon>
        <taxon>Pseudomonadati</taxon>
        <taxon>Myxococcota</taxon>
        <taxon>Polyangia</taxon>
        <taxon>Polyangiales</taxon>
        <taxon>Polyangiaceae</taxon>
        <taxon>Polyangium</taxon>
    </lineage>
</organism>
<reference evidence="1 2" key="1">
    <citation type="submission" date="2019-04" db="EMBL/GenBank/DDBJ databases">
        <authorList>
            <person name="Li Y."/>
            <person name="Wang J."/>
        </authorList>
    </citation>
    <scope>NUCLEOTIDE SEQUENCE [LARGE SCALE GENOMIC DNA]</scope>
    <source>
        <strain evidence="1 2">DSM 14668</strain>
    </source>
</reference>
<dbReference type="Gene3D" id="3.30.2310.20">
    <property type="entry name" value="RelE-like"/>
    <property type="match status" value="1"/>
</dbReference>
<dbReference type="SUPFAM" id="SSF143011">
    <property type="entry name" value="RelE-like"/>
    <property type="match status" value="1"/>
</dbReference>
<evidence type="ECO:0000313" key="1">
    <source>
        <dbReference type="EMBL" id="TKC96356.1"/>
    </source>
</evidence>
<keyword evidence="2" id="KW-1185">Reference proteome</keyword>
<dbReference type="AlphaFoldDB" id="A0A4U1IQ67"/>
<evidence type="ECO:0000313" key="2">
    <source>
        <dbReference type="Proteomes" id="UP000309215"/>
    </source>
</evidence>
<dbReference type="OrthoDB" id="10008720at2"/>
<sequence length="163" mass="17771">MDEMRGDEDVRAAQAQVLSALAGRLSKGDTLLPAEFVAKLAEELALRIDDEAIGAAWAEQGHEEPVSWRGSAARSSRRGRGRDVRDIELLTRAVRDLEALAPAEREDISLEIDALAFDPVPRGVMAFHGRKDGHLQSRMGARRLLYKVQGMLVTVVAITSEAG</sequence>
<protein>
    <submittedName>
        <fullName evidence="1">Uncharacterized protein</fullName>
    </submittedName>
</protein>
<dbReference type="InterPro" id="IPR035093">
    <property type="entry name" value="RelE/ParE_toxin_dom_sf"/>
</dbReference>
<accession>A0A4U1IQ67</accession>
<dbReference type="EMBL" id="SSMQ01000090">
    <property type="protein sequence ID" value="TKC96356.1"/>
    <property type="molecule type" value="Genomic_DNA"/>
</dbReference>